<dbReference type="EMBL" id="FCOF02000014">
    <property type="protein sequence ID" value="SAK69200.1"/>
    <property type="molecule type" value="Genomic_DNA"/>
</dbReference>
<dbReference type="Proteomes" id="UP000054870">
    <property type="component" value="Unassembled WGS sequence"/>
</dbReference>
<evidence type="ECO:0000313" key="2">
    <source>
        <dbReference type="Proteomes" id="UP000054870"/>
    </source>
</evidence>
<proteinExistence type="predicted"/>
<accession>A0A158BGZ9</accession>
<dbReference type="AlphaFoldDB" id="A0A158BGZ9"/>
<gene>
    <name evidence="1" type="ORF">AWB75_03482</name>
</gene>
<protein>
    <submittedName>
        <fullName evidence="1">Uncharacterized protein</fullName>
    </submittedName>
</protein>
<comment type="caution">
    <text evidence="1">The sequence shown here is derived from an EMBL/GenBank/DDBJ whole genome shotgun (WGS) entry which is preliminary data.</text>
</comment>
<organism evidence="1 2">
    <name type="scientific">Caballeronia catudaia</name>
    <dbReference type="NCBI Taxonomy" id="1777136"/>
    <lineage>
        <taxon>Bacteria</taxon>
        <taxon>Pseudomonadati</taxon>
        <taxon>Pseudomonadota</taxon>
        <taxon>Betaproteobacteria</taxon>
        <taxon>Burkholderiales</taxon>
        <taxon>Burkholderiaceae</taxon>
        <taxon>Caballeronia</taxon>
    </lineage>
</organism>
<reference evidence="1" key="1">
    <citation type="submission" date="2016-01" db="EMBL/GenBank/DDBJ databases">
        <authorList>
            <person name="Peeters C."/>
        </authorList>
    </citation>
    <scope>NUCLEOTIDE SEQUENCE [LARGE SCALE GENOMIC DNA]</scope>
    <source>
        <strain evidence="1">LMG 29318</strain>
    </source>
</reference>
<sequence>MFRPNPAFSEPIYWNSAVPLMEAWAKHVLGK</sequence>
<keyword evidence="2" id="KW-1185">Reference proteome</keyword>
<evidence type="ECO:0000313" key="1">
    <source>
        <dbReference type="EMBL" id="SAK69200.1"/>
    </source>
</evidence>
<name>A0A158BGZ9_9BURK</name>